<keyword evidence="9" id="KW-0869">Chloride channel</keyword>
<feature type="chain" id="PRO_5005186825" evidence="14">
    <location>
        <begin position="24"/>
        <end position="900"/>
    </location>
</feature>
<evidence type="ECO:0000256" key="7">
    <source>
        <dbReference type="ARBA" id="ARBA00023065"/>
    </source>
</evidence>
<evidence type="ECO:0000256" key="14">
    <source>
        <dbReference type="SAM" id="SignalP"/>
    </source>
</evidence>
<keyword evidence="3" id="KW-0813">Transport</keyword>
<evidence type="ECO:0000256" key="3">
    <source>
        <dbReference type="ARBA" id="ARBA00022448"/>
    </source>
</evidence>
<evidence type="ECO:0000256" key="9">
    <source>
        <dbReference type="ARBA" id="ARBA00023173"/>
    </source>
</evidence>
<feature type="transmembrane region" description="Helical" evidence="13">
    <location>
        <begin position="420"/>
        <end position="446"/>
    </location>
</feature>
<evidence type="ECO:0000256" key="12">
    <source>
        <dbReference type="ARBA" id="ARBA00023303"/>
    </source>
</evidence>
<dbReference type="OMA" id="GINCKFM"/>
<dbReference type="PANTHER" id="PTHR12424:SF8">
    <property type="entry name" value="PROTEIN TWEETY"/>
    <property type="match status" value="1"/>
</dbReference>
<evidence type="ECO:0000256" key="4">
    <source>
        <dbReference type="ARBA" id="ARBA00022475"/>
    </source>
</evidence>
<evidence type="ECO:0000256" key="5">
    <source>
        <dbReference type="ARBA" id="ARBA00022692"/>
    </source>
</evidence>
<evidence type="ECO:0000313" key="15">
    <source>
        <dbReference type="EMBL" id="CEL91846.1"/>
    </source>
</evidence>
<proteinExistence type="inferred from homology"/>
<name>A0A0G4E891_VITBC</name>
<dbReference type="STRING" id="1169540.A0A0G4E891"/>
<feature type="transmembrane region" description="Helical" evidence="13">
    <location>
        <begin position="205"/>
        <end position="228"/>
    </location>
</feature>
<evidence type="ECO:0000313" key="16">
    <source>
        <dbReference type="Proteomes" id="UP000041254"/>
    </source>
</evidence>
<dbReference type="VEuPathDB" id="CryptoDB:Vbra_1449"/>
<evidence type="ECO:0000256" key="1">
    <source>
        <dbReference type="ARBA" id="ARBA00004651"/>
    </source>
</evidence>
<accession>A0A0G4E891</accession>
<protein>
    <submittedName>
        <fullName evidence="15">Uncharacterized protein</fullName>
    </submittedName>
</protein>
<keyword evidence="7" id="KW-0406">Ion transport</keyword>
<feature type="signal peptide" evidence="14">
    <location>
        <begin position="1"/>
        <end position="23"/>
    </location>
</feature>
<keyword evidence="4" id="KW-1003">Cell membrane</keyword>
<dbReference type="PANTHER" id="PTHR12424">
    <property type="entry name" value="TWEETY-RELATED"/>
    <property type="match status" value="1"/>
</dbReference>
<keyword evidence="16" id="KW-1185">Reference proteome</keyword>
<dbReference type="PhylomeDB" id="A0A0G4E891"/>
<dbReference type="InterPro" id="IPR006990">
    <property type="entry name" value="Tweety"/>
</dbReference>
<keyword evidence="5 13" id="KW-0812">Transmembrane</keyword>
<keyword evidence="10" id="KW-0325">Glycoprotein</keyword>
<dbReference type="GO" id="GO:0034707">
    <property type="term" value="C:chloride channel complex"/>
    <property type="evidence" value="ECO:0007669"/>
    <property type="project" value="UniProtKB-KW"/>
</dbReference>
<feature type="transmembrane region" description="Helical" evidence="13">
    <location>
        <begin position="858"/>
        <end position="881"/>
    </location>
</feature>
<dbReference type="GO" id="GO:0005886">
    <property type="term" value="C:plasma membrane"/>
    <property type="evidence" value="ECO:0007669"/>
    <property type="project" value="UniProtKB-SubCell"/>
</dbReference>
<keyword evidence="14" id="KW-0732">Signal</keyword>
<dbReference type="GO" id="GO:0005229">
    <property type="term" value="F:intracellularly calcium-gated chloride channel activity"/>
    <property type="evidence" value="ECO:0007669"/>
    <property type="project" value="TreeGrafter"/>
</dbReference>
<evidence type="ECO:0000256" key="10">
    <source>
        <dbReference type="ARBA" id="ARBA00023180"/>
    </source>
</evidence>
<feature type="transmembrane region" description="Helical" evidence="13">
    <location>
        <begin position="458"/>
        <end position="486"/>
    </location>
</feature>
<comment type="subcellular location">
    <subcellularLocation>
        <location evidence="1">Cell membrane</location>
        <topology evidence="1">Multi-pass membrane protein</topology>
    </subcellularLocation>
</comment>
<dbReference type="GO" id="GO:0072320">
    <property type="term" value="F:volume-sensitive chloride channel activity"/>
    <property type="evidence" value="ECO:0007669"/>
    <property type="project" value="TreeGrafter"/>
</dbReference>
<reference evidence="15 16" key="1">
    <citation type="submission" date="2014-11" db="EMBL/GenBank/DDBJ databases">
        <authorList>
            <person name="Zhu J."/>
            <person name="Qi W."/>
            <person name="Song R."/>
        </authorList>
    </citation>
    <scope>NUCLEOTIDE SEQUENCE [LARGE SCALE GENOMIC DNA]</scope>
</reference>
<evidence type="ECO:0000256" key="11">
    <source>
        <dbReference type="ARBA" id="ARBA00023214"/>
    </source>
</evidence>
<keyword evidence="12" id="KW-0407">Ion channel</keyword>
<evidence type="ECO:0000256" key="13">
    <source>
        <dbReference type="SAM" id="Phobius"/>
    </source>
</evidence>
<evidence type="ECO:0000256" key="8">
    <source>
        <dbReference type="ARBA" id="ARBA00023136"/>
    </source>
</evidence>
<keyword evidence="8 13" id="KW-0472">Membrane</keyword>
<evidence type="ECO:0000256" key="6">
    <source>
        <dbReference type="ARBA" id="ARBA00022989"/>
    </source>
</evidence>
<dbReference type="Proteomes" id="UP000041254">
    <property type="component" value="Unassembled WGS sequence"/>
</dbReference>
<dbReference type="EMBL" id="CDMY01000027">
    <property type="protein sequence ID" value="CEL91846.1"/>
    <property type="molecule type" value="Genomic_DNA"/>
</dbReference>
<dbReference type="InParanoid" id="A0A0G4E891"/>
<feature type="transmembrane region" description="Helical" evidence="13">
    <location>
        <begin position="160"/>
        <end position="184"/>
    </location>
</feature>
<dbReference type="AlphaFoldDB" id="A0A0G4E891"/>
<keyword evidence="11" id="KW-0868">Chloride</keyword>
<evidence type="ECO:0000256" key="2">
    <source>
        <dbReference type="ARBA" id="ARBA00009849"/>
    </source>
</evidence>
<gene>
    <name evidence="15" type="ORF">Vbra_1449</name>
</gene>
<sequence length="900" mass="99418">MTPPIRLLVFVLALAATPTLISSSERSDRLKKVRELIAAAPAQFREAYAPLTDTLHVAITVERFLLSPFRWGEGPIERRYLRATMHGDGTHTRRLADDSKELKEVRKDVCGRADVVIKGKERPGEEGKGTQEEVSKYVDYGLFLDVVMDPEENWEPYIKALAAVLTPVAIGLILLVFVWPVCCYMACCRCCRRCCEPRQRRKRSFLFNLIFLIIFCAFSAGLVVVSFLQVKYNEDLTKGVTNTLCAMAQFAEDSFYGSGEPNTTGYFIGLSNAVDTMESISNQLEPDGVPAEIDRVLNDTLDFEMAKDELDNRLKFMGLVLEQNAPEAIASDHRCVLCDEGPGKITAARDEIKTGVVQALTNVRNEVSDSLTGSTLDDVKDGVESGSKSLKDMKDEMENLIVDSATDSTDLVEDNEKIRYAVFIVLGVIAGLAGILGVLALLYSMFSRTPNPTPVYSCLMYCCFMGITVFAFIFAGLVLFVGVLMAHACTFVREDLQSEKSWNKYFGPGTDVGLDTDTLDIAIQCLTPTGNGSLVEALGIEDDFNFQKDIDAAFADLDESENASFAAVDEIEKTAMALGWVIIPQNPSLNSEPRPWEIPTTGIQKEQTNQTDTDLEPNGPIEGLEELQAEIRSRMGGGTPYFWLESLFVPVPGAPFANPPGTEYRINAGFSLVEPFATNNPTLNSELVGPLAAEPARSEFLALLYWAKQKVQLTGTGNDAWFCPSYTDHIDPTTGELVTDTSSGSETLDSGRGLNPCEYQDTGGLTGIDYYDYLWSRGYNQSLPAADPGISQEVTMAKETLEFEVNEAQRKLGVELRGSIQPVLDMTADLLDGINCKFMLRGLNGMFDGLCGYIVSNMLRVCICWIVAGCFSFCLMIMMYMDWRYNLDNRMVDKDNNKVI</sequence>
<keyword evidence="6 13" id="KW-1133">Transmembrane helix</keyword>
<comment type="similarity">
    <text evidence="2">Belongs to the tweety family.</text>
</comment>
<organism evidence="15 16">
    <name type="scientific">Vitrella brassicaformis (strain CCMP3155)</name>
    <dbReference type="NCBI Taxonomy" id="1169540"/>
    <lineage>
        <taxon>Eukaryota</taxon>
        <taxon>Sar</taxon>
        <taxon>Alveolata</taxon>
        <taxon>Colpodellida</taxon>
        <taxon>Vitrellaceae</taxon>
        <taxon>Vitrella</taxon>
    </lineage>
</organism>